<evidence type="ECO:0000313" key="2">
    <source>
        <dbReference type="EMBL" id="CKS72877.1"/>
    </source>
</evidence>
<dbReference type="AlphaFoldDB" id="A0A655ADF5"/>
<dbReference type="Proteomes" id="UP000050164">
    <property type="component" value="Unassembled WGS sequence"/>
</dbReference>
<evidence type="ECO:0000313" key="1">
    <source>
        <dbReference type="EMBL" id="CFR89418.1"/>
    </source>
</evidence>
<proteinExistence type="predicted"/>
<dbReference type="Proteomes" id="UP000048600">
    <property type="component" value="Unassembled WGS sequence"/>
</dbReference>
<evidence type="ECO:0000313" key="6">
    <source>
        <dbReference type="Proteomes" id="UP000050164"/>
    </source>
</evidence>
<dbReference type="EMBL" id="CNFT01001018">
    <property type="protein sequence ID" value="CKS72877.1"/>
    <property type="molecule type" value="Genomic_DNA"/>
</dbReference>
<gene>
    <name evidence="1" type="ORF">ERS007657_02767</name>
    <name evidence="3" type="ORF">ERS007741_02398</name>
    <name evidence="2" type="ORF">ERS027659_03490</name>
</gene>
<protein>
    <submittedName>
        <fullName evidence="2">Uncharacterized protein</fullName>
    </submittedName>
</protein>
<evidence type="ECO:0000313" key="3">
    <source>
        <dbReference type="EMBL" id="COW39640.1"/>
    </source>
</evidence>
<dbReference type="Proteomes" id="UP000046680">
    <property type="component" value="Unassembled WGS sequence"/>
</dbReference>
<organism evidence="2 6">
    <name type="scientific">Mycobacterium tuberculosis</name>
    <dbReference type="NCBI Taxonomy" id="1773"/>
    <lineage>
        <taxon>Bacteria</taxon>
        <taxon>Bacillati</taxon>
        <taxon>Actinomycetota</taxon>
        <taxon>Actinomycetes</taxon>
        <taxon>Mycobacteriales</taxon>
        <taxon>Mycobacteriaceae</taxon>
        <taxon>Mycobacterium</taxon>
        <taxon>Mycobacterium tuberculosis complex</taxon>
    </lineage>
</organism>
<accession>A0A655ADF5</accession>
<name>A0A655ADF5_MYCTX</name>
<sequence length="41" mass="4118">MASLPMITAPAARNLATTVASYAGRKSRKMVVPAAVGASTV</sequence>
<dbReference type="EMBL" id="CHKL01000272">
    <property type="protein sequence ID" value="COW39640.1"/>
    <property type="molecule type" value="Genomic_DNA"/>
</dbReference>
<evidence type="ECO:0000313" key="5">
    <source>
        <dbReference type="Proteomes" id="UP000048600"/>
    </source>
</evidence>
<reference evidence="4 5" key="1">
    <citation type="submission" date="2015-03" db="EMBL/GenBank/DDBJ databases">
        <authorList>
            <consortium name="Pathogen Informatics"/>
        </authorList>
    </citation>
    <scope>NUCLEOTIDE SEQUENCE [LARGE SCALE GENOMIC DNA]</scope>
    <source>
        <strain evidence="2 6">Bir 185</strain>
        <strain evidence="1 4">C09601061</strain>
        <strain evidence="3 5">P00601463</strain>
    </source>
</reference>
<evidence type="ECO:0000313" key="4">
    <source>
        <dbReference type="Proteomes" id="UP000046680"/>
    </source>
</evidence>
<dbReference type="EMBL" id="CGCX01001143">
    <property type="protein sequence ID" value="CFR89418.1"/>
    <property type="molecule type" value="Genomic_DNA"/>
</dbReference>